<evidence type="ECO:0000259" key="1">
    <source>
        <dbReference type="Pfam" id="PF24764"/>
    </source>
</evidence>
<dbReference type="Pfam" id="PF24764">
    <property type="entry name" value="rva_4"/>
    <property type="match status" value="1"/>
</dbReference>
<dbReference type="GO" id="GO:0003676">
    <property type="term" value="F:nucleic acid binding"/>
    <property type="evidence" value="ECO:0007669"/>
    <property type="project" value="InterPro"/>
</dbReference>
<reference evidence="2 3" key="1">
    <citation type="journal article" date="2018" name="Nat. Ecol. Evol.">
        <title>Pezizomycetes genomes reveal the molecular basis of ectomycorrhizal truffle lifestyle.</title>
        <authorList>
            <person name="Murat C."/>
            <person name="Payen T."/>
            <person name="Noel B."/>
            <person name="Kuo A."/>
            <person name="Morin E."/>
            <person name="Chen J."/>
            <person name="Kohler A."/>
            <person name="Krizsan K."/>
            <person name="Balestrini R."/>
            <person name="Da Silva C."/>
            <person name="Montanini B."/>
            <person name="Hainaut M."/>
            <person name="Levati E."/>
            <person name="Barry K.W."/>
            <person name="Belfiori B."/>
            <person name="Cichocki N."/>
            <person name="Clum A."/>
            <person name="Dockter R.B."/>
            <person name="Fauchery L."/>
            <person name="Guy J."/>
            <person name="Iotti M."/>
            <person name="Le Tacon F."/>
            <person name="Lindquist E.A."/>
            <person name="Lipzen A."/>
            <person name="Malagnac F."/>
            <person name="Mello A."/>
            <person name="Molinier V."/>
            <person name="Miyauchi S."/>
            <person name="Poulain J."/>
            <person name="Riccioni C."/>
            <person name="Rubini A."/>
            <person name="Sitrit Y."/>
            <person name="Splivallo R."/>
            <person name="Traeger S."/>
            <person name="Wang M."/>
            <person name="Zifcakova L."/>
            <person name="Wipf D."/>
            <person name="Zambonelli A."/>
            <person name="Paolocci F."/>
            <person name="Nowrousian M."/>
            <person name="Ottonello S."/>
            <person name="Baldrian P."/>
            <person name="Spatafora J.W."/>
            <person name="Henrissat B."/>
            <person name="Nagy L.G."/>
            <person name="Aury J.M."/>
            <person name="Wincker P."/>
            <person name="Grigoriev I.V."/>
            <person name="Bonfante P."/>
            <person name="Martin F.M."/>
        </authorList>
    </citation>
    <scope>NUCLEOTIDE SEQUENCE [LARGE SCALE GENOMIC DNA]</scope>
    <source>
        <strain evidence="2 3">120613-1</strain>
    </source>
</reference>
<feature type="non-terminal residue" evidence="2">
    <location>
        <position position="158"/>
    </location>
</feature>
<dbReference type="PANTHER" id="PTHR46791">
    <property type="entry name" value="EXPRESSED PROTEIN"/>
    <property type="match status" value="1"/>
</dbReference>
<dbReference type="Proteomes" id="UP000276215">
    <property type="component" value="Unassembled WGS sequence"/>
</dbReference>
<dbReference type="SUPFAM" id="SSF53098">
    <property type="entry name" value="Ribonuclease H-like"/>
    <property type="match status" value="1"/>
</dbReference>
<organism evidence="2 3">
    <name type="scientific">Choiromyces venosus 120613-1</name>
    <dbReference type="NCBI Taxonomy" id="1336337"/>
    <lineage>
        <taxon>Eukaryota</taxon>
        <taxon>Fungi</taxon>
        <taxon>Dikarya</taxon>
        <taxon>Ascomycota</taxon>
        <taxon>Pezizomycotina</taxon>
        <taxon>Pezizomycetes</taxon>
        <taxon>Pezizales</taxon>
        <taxon>Tuberaceae</taxon>
        <taxon>Choiromyces</taxon>
    </lineage>
</organism>
<evidence type="ECO:0000313" key="3">
    <source>
        <dbReference type="Proteomes" id="UP000276215"/>
    </source>
</evidence>
<dbReference type="OrthoDB" id="5392716at2759"/>
<sequence>YFVKGPNRVLSIDGHDKLSRFGFEVYGAIDGYSRYIVWCYVGISNRTAVSVNKQYLRLIRNTLHMPKLIRSDKGTETVLLAQSHISLRRANKPDLPFHKAYSYGKSTKNQRIEAWWNLLTEGQTQEWKVFFATLEGEGLFDGGDIDKSCLQYIYMDII</sequence>
<feature type="domain" description="Integrase core" evidence="1">
    <location>
        <begin position="1"/>
        <end position="158"/>
    </location>
</feature>
<keyword evidence="3" id="KW-1185">Reference proteome</keyword>
<dbReference type="Gene3D" id="3.30.420.10">
    <property type="entry name" value="Ribonuclease H-like superfamily/Ribonuclease H"/>
    <property type="match status" value="1"/>
</dbReference>
<accession>A0A3N4JDJ2</accession>
<gene>
    <name evidence="2" type="ORF">L873DRAFT_1597612</name>
</gene>
<dbReference type="STRING" id="1336337.A0A3N4JDJ2"/>
<dbReference type="InterPro" id="IPR012337">
    <property type="entry name" value="RNaseH-like_sf"/>
</dbReference>
<dbReference type="PANTHER" id="PTHR46791:SF5">
    <property type="entry name" value="CLR5 DOMAIN-CONTAINING PROTEIN-RELATED"/>
    <property type="match status" value="1"/>
</dbReference>
<evidence type="ECO:0000313" key="2">
    <source>
        <dbReference type="EMBL" id="RPA91874.1"/>
    </source>
</evidence>
<feature type="non-terminal residue" evidence="2">
    <location>
        <position position="1"/>
    </location>
</feature>
<name>A0A3N4JDJ2_9PEZI</name>
<dbReference type="InterPro" id="IPR058913">
    <property type="entry name" value="Integrase_dom_put"/>
</dbReference>
<protein>
    <recommendedName>
        <fullName evidence="1">Integrase core domain-containing protein</fullName>
    </recommendedName>
</protein>
<dbReference type="AlphaFoldDB" id="A0A3N4JDJ2"/>
<proteinExistence type="predicted"/>
<dbReference type="EMBL" id="ML120485">
    <property type="protein sequence ID" value="RPA91874.1"/>
    <property type="molecule type" value="Genomic_DNA"/>
</dbReference>
<dbReference type="InterPro" id="IPR036397">
    <property type="entry name" value="RNaseH_sf"/>
</dbReference>